<feature type="transmembrane region" description="Helical" evidence="1">
    <location>
        <begin position="12"/>
        <end position="35"/>
    </location>
</feature>
<dbReference type="KEGG" id="dto:TOL2_C24500"/>
<evidence type="ECO:0000313" key="2">
    <source>
        <dbReference type="EMBL" id="CCK80611.1"/>
    </source>
</evidence>
<dbReference type="EMBL" id="FO203503">
    <property type="protein sequence ID" value="CCK80611.1"/>
    <property type="molecule type" value="Genomic_DNA"/>
</dbReference>
<sequence>MDRRKKVDAWAIVLICLNILAGILLVLILLVFHLAQPEFETMFDRFYKLDIRTDWDIQYLHYLIDLIVLIAFISFSGLLLDFFRGRRKNDHSSSLILIIIGIIFFIMLGVIMILL</sequence>
<keyword evidence="1" id="KW-0472">Membrane</keyword>
<keyword evidence="3" id="KW-1185">Reference proteome</keyword>
<dbReference type="HOGENOM" id="CLU_138350_1_0_7"/>
<reference evidence="2 3" key="1">
    <citation type="journal article" date="2013" name="Environ. Microbiol.">
        <title>Complete genome, catabolic sub-proteomes and key-metabolites of Desulfobacula toluolica Tol2, a marine, aromatic compound-degrading, sulfate-reducing bacterium.</title>
        <authorList>
            <person name="Wohlbrand L."/>
            <person name="Jacob J.H."/>
            <person name="Kube M."/>
            <person name="Mussmann M."/>
            <person name="Jarling R."/>
            <person name="Beck A."/>
            <person name="Amann R."/>
            <person name="Wilkes H."/>
            <person name="Reinhardt R."/>
            <person name="Rabus R."/>
        </authorList>
    </citation>
    <scope>NUCLEOTIDE SEQUENCE [LARGE SCALE GENOMIC DNA]</scope>
    <source>
        <strain evidence="3">DSM 7467 / Tol2</strain>
    </source>
</reference>
<feature type="transmembrane region" description="Helical" evidence="1">
    <location>
        <begin position="59"/>
        <end position="83"/>
    </location>
</feature>
<dbReference type="Proteomes" id="UP000007347">
    <property type="component" value="Chromosome"/>
</dbReference>
<keyword evidence="1" id="KW-1133">Transmembrane helix</keyword>
<gene>
    <name evidence="2" type="ordered locus">TOL2_C24500</name>
</gene>
<dbReference type="OrthoDB" id="6119503at2"/>
<keyword evidence="1" id="KW-0812">Transmembrane</keyword>
<evidence type="ECO:0000256" key="1">
    <source>
        <dbReference type="SAM" id="Phobius"/>
    </source>
</evidence>
<name>K0NH92_DESTT</name>
<accession>K0NH92</accession>
<dbReference type="RefSeq" id="WP_014957917.1">
    <property type="nucleotide sequence ID" value="NC_018645.1"/>
</dbReference>
<organism evidence="2 3">
    <name type="scientific">Desulfobacula toluolica (strain DSM 7467 / Tol2)</name>
    <dbReference type="NCBI Taxonomy" id="651182"/>
    <lineage>
        <taxon>Bacteria</taxon>
        <taxon>Pseudomonadati</taxon>
        <taxon>Thermodesulfobacteriota</taxon>
        <taxon>Desulfobacteria</taxon>
        <taxon>Desulfobacterales</taxon>
        <taxon>Desulfobacteraceae</taxon>
        <taxon>Desulfobacula</taxon>
    </lineage>
</organism>
<evidence type="ECO:0000313" key="3">
    <source>
        <dbReference type="Proteomes" id="UP000007347"/>
    </source>
</evidence>
<proteinExistence type="predicted"/>
<feature type="transmembrane region" description="Helical" evidence="1">
    <location>
        <begin position="95"/>
        <end position="114"/>
    </location>
</feature>
<protein>
    <submittedName>
        <fullName evidence="2">Conserved uncharacterized protein</fullName>
    </submittedName>
</protein>
<dbReference type="AlphaFoldDB" id="K0NH92"/>
<dbReference type="STRING" id="651182.TOL2_C24500"/>